<name>A0A6G0YRK1_APHCR</name>
<organism evidence="1 2">
    <name type="scientific">Aphis craccivora</name>
    <name type="common">Cowpea aphid</name>
    <dbReference type="NCBI Taxonomy" id="307492"/>
    <lineage>
        <taxon>Eukaryota</taxon>
        <taxon>Metazoa</taxon>
        <taxon>Ecdysozoa</taxon>
        <taxon>Arthropoda</taxon>
        <taxon>Hexapoda</taxon>
        <taxon>Insecta</taxon>
        <taxon>Pterygota</taxon>
        <taxon>Neoptera</taxon>
        <taxon>Paraneoptera</taxon>
        <taxon>Hemiptera</taxon>
        <taxon>Sternorrhyncha</taxon>
        <taxon>Aphidomorpha</taxon>
        <taxon>Aphidoidea</taxon>
        <taxon>Aphididae</taxon>
        <taxon>Aphidini</taxon>
        <taxon>Aphis</taxon>
        <taxon>Aphis</taxon>
    </lineage>
</organism>
<feature type="non-terminal residue" evidence="1">
    <location>
        <position position="85"/>
    </location>
</feature>
<proteinExistence type="predicted"/>
<dbReference type="AlphaFoldDB" id="A0A6G0YRK1"/>
<evidence type="ECO:0000313" key="2">
    <source>
        <dbReference type="Proteomes" id="UP000478052"/>
    </source>
</evidence>
<keyword evidence="2" id="KW-1185">Reference proteome</keyword>
<feature type="non-terminal residue" evidence="1">
    <location>
        <position position="1"/>
    </location>
</feature>
<dbReference type="Proteomes" id="UP000478052">
    <property type="component" value="Unassembled WGS sequence"/>
</dbReference>
<gene>
    <name evidence="1" type="ORF">FWK35_00017196</name>
</gene>
<comment type="caution">
    <text evidence="1">The sequence shown here is derived from an EMBL/GenBank/DDBJ whole genome shotgun (WGS) entry which is preliminary data.</text>
</comment>
<reference evidence="1 2" key="1">
    <citation type="submission" date="2019-08" db="EMBL/GenBank/DDBJ databases">
        <title>Whole genome of Aphis craccivora.</title>
        <authorList>
            <person name="Voronova N.V."/>
            <person name="Shulinski R.S."/>
            <person name="Bandarenka Y.V."/>
            <person name="Zhorov D.G."/>
            <person name="Warner D."/>
        </authorList>
    </citation>
    <scope>NUCLEOTIDE SEQUENCE [LARGE SCALE GENOMIC DNA]</scope>
    <source>
        <strain evidence="1">180601</strain>
        <tissue evidence="1">Whole Body</tissue>
    </source>
</reference>
<evidence type="ECO:0000313" key="1">
    <source>
        <dbReference type="EMBL" id="KAF0760448.1"/>
    </source>
</evidence>
<dbReference type="EMBL" id="VUJU01002673">
    <property type="protein sequence ID" value="KAF0760448.1"/>
    <property type="molecule type" value="Genomic_DNA"/>
</dbReference>
<protein>
    <submittedName>
        <fullName evidence="1">Uncharacterized protein</fullName>
    </submittedName>
</protein>
<accession>A0A6G0YRK1</accession>
<sequence>QNNALISNFGLVSDVKRSKVNIFQQFSKKIEKNNQKMTENGNFYAKLVFEQIDFFIWFSNFYEICLKRENLQIPENCTSIQAIKT</sequence>